<comment type="similarity">
    <text evidence="2">Belongs to the major facilitator superfamily. Sugar transporter (TC 2.A.1.1) family.</text>
</comment>
<feature type="transmembrane region" description="Helical" evidence="8">
    <location>
        <begin position="73"/>
        <end position="90"/>
    </location>
</feature>
<dbReference type="Gene3D" id="1.20.1250.20">
    <property type="entry name" value="MFS general substrate transporter like domains"/>
    <property type="match status" value="1"/>
</dbReference>
<evidence type="ECO:0000256" key="1">
    <source>
        <dbReference type="ARBA" id="ARBA00004141"/>
    </source>
</evidence>
<feature type="transmembrane region" description="Helical" evidence="8">
    <location>
        <begin position="43"/>
        <end position="61"/>
    </location>
</feature>
<proteinExistence type="inferred from homology"/>
<dbReference type="Proteomes" id="UP001157006">
    <property type="component" value="Chromosome 5"/>
</dbReference>
<reference evidence="10 11" key="1">
    <citation type="submission" date="2023-01" db="EMBL/GenBank/DDBJ databases">
        <authorList>
            <person name="Kreplak J."/>
        </authorList>
    </citation>
    <scope>NUCLEOTIDE SEQUENCE [LARGE SCALE GENOMIC DNA]</scope>
</reference>
<dbReference type="EMBL" id="OX451740">
    <property type="protein sequence ID" value="CAI8614863.1"/>
    <property type="molecule type" value="Genomic_DNA"/>
</dbReference>
<evidence type="ECO:0000256" key="3">
    <source>
        <dbReference type="ARBA" id="ARBA00022448"/>
    </source>
</evidence>
<evidence type="ECO:0000256" key="5">
    <source>
        <dbReference type="ARBA" id="ARBA00022989"/>
    </source>
</evidence>
<keyword evidence="7" id="KW-0802">TPR repeat</keyword>
<evidence type="ECO:0000259" key="9">
    <source>
        <dbReference type="PROSITE" id="PS50850"/>
    </source>
</evidence>
<comment type="subcellular location">
    <subcellularLocation>
        <location evidence="1">Membrane</location>
        <topology evidence="1">Multi-pass membrane protein</topology>
    </subcellularLocation>
</comment>
<sequence>MKGAVLVAIAASIRNFLQGWDNATIAGSILYIKKDLALQTTMEGLVVAMSLIGATVITTCSGPISDWLGRRPMLIISSVLYFLGSLVMLWSPNVYVLCLARLLDGFGIGLAVTLVPVYISETAPSDIRGSLNTLPQFSGSGGMFLSYCMVFVMSLSASPSWRVMLGVLAIPSLFFFYIDIILLARVSSMAHVSGEMALLVEGIGIGGDASIEEYILMIFCKPKKLILFLLTPKLLSLSLCTIRVMLQLHVVGSTSAWERWVFHFAHLRQLPVLVPYMPTENPRLRDTAYEVALVALATNSSFHKDLLSTVKSWPSVIYSAPPVISAIEPQLNTSSMTDLLKEALAELYVIDGQYEKAYSLYADVVYFKPNNISLLYTPRSENVLTRRYKFGHYRSFLKVNKNTFFSKAYNLSMEYQNEMRPKGLVGGHLKLSKKSKNTSKSSKLKKLCIVEVGHFCKIAKSQLSPKLQILSNGIILFHLI</sequence>
<dbReference type="InterPro" id="IPR050814">
    <property type="entry name" value="Myo-inositol_Transporter"/>
</dbReference>
<evidence type="ECO:0000313" key="10">
    <source>
        <dbReference type="EMBL" id="CAI8614863.1"/>
    </source>
</evidence>
<feature type="transmembrane region" description="Helical" evidence="8">
    <location>
        <begin position="163"/>
        <end position="184"/>
    </location>
</feature>
<keyword evidence="5 8" id="KW-1133">Transmembrane helix</keyword>
<dbReference type="InterPro" id="IPR005828">
    <property type="entry name" value="MFS_sugar_transport-like"/>
</dbReference>
<keyword evidence="11" id="KW-1185">Reference proteome</keyword>
<dbReference type="PANTHER" id="PTHR48020">
    <property type="entry name" value="PROTON MYO-INOSITOL COTRANSPORTER"/>
    <property type="match status" value="1"/>
</dbReference>
<evidence type="ECO:0000256" key="7">
    <source>
        <dbReference type="PROSITE-ProRule" id="PRU00339"/>
    </source>
</evidence>
<feature type="transmembrane region" description="Helical" evidence="8">
    <location>
        <begin position="140"/>
        <end position="157"/>
    </location>
</feature>
<name>A0AAV1AZY7_VICFA</name>
<evidence type="ECO:0000256" key="2">
    <source>
        <dbReference type="ARBA" id="ARBA00010992"/>
    </source>
</evidence>
<keyword evidence="3" id="KW-0813">Transport</keyword>
<gene>
    <name evidence="10" type="ORF">VFH_V150560</name>
</gene>
<keyword evidence="6 8" id="KW-0472">Membrane</keyword>
<evidence type="ECO:0000256" key="8">
    <source>
        <dbReference type="SAM" id="Phobius"/>
    </source>
</evidence>
<evidence type="ECO:0000256" key="4">
    <source>
        <dbReference type="ARBA" id="ARBA00022692"/>
    </source>
</evidence>
<dbReference type="AlphaFoldDB" id="A0AAV1AZY7"/>
<dbReference type="GO" id="GO:0022857">
    <property type="term" value="F:transmembrane transporter activity"/>
    <property type="evidence" value="ECO:0007669"/>
    <property type="project" value="InterPro"/>
</dbReference>
<organism evidence="10 11">
    <name type="scientific">Vicia faba</name>
    <name type="common">Broad bean</name>
    <name type="synonym">Faba vulgaris</name>
    <dbReference type="NCBI Taxonomy" id="3906"/>
    <lineage>
        <taxon>Eukaryota</taxon>
        <taxon>Viridiplantae</taxon>
        <taxon>Streptophyta</taxon>
        <taxon>Embryophyta</taxon>
        <taxon>Tracheophyta</taxon>
        <taxon>Spermatophyta</taxon>
        <taxon>Magnoliopsida</taxon>
        <taxon>eudicotyledons</taxon>
        <taxon>Gunneridae</taxon>
        <taxon>Pentapetalae</taxon>
        <taxon>rosids</taxon>
        <taxon>fabids</taxon>
        <taxon>Fabales</taxon>
        <taxon>Fabaceae</taxon>
        <taxon>Papilionoideae</taxon>
        <taxon>50 kb inversion clade</taxon>
        <taxon>NPAAA clade</taxon>
        <taxon>Hologalegina</taxon>
        <taxon>IRL clade</taxon>
        <taxon>Fabeae</taxon>
        <taxon>Vicia</taxon>
    </lineage>
</organism>
<dbReference type="PROSITE" id="PS00217">
    <property type="entry name" value="SUGAR_TRANSPORT_2"/>
    <property type="match status" value="1"/>
</dbReference>
<dbReference type="SUPFAM" id="SSF103473">
    <property type="entry name" value="MFS general substrate transporter"/>
    <property type="match status" value="1"/>
</dbReference>
<protein>
    <recommendedName>
        <fullName evidence="9">Major facilitator superfamily (MFS) profile domain-containing protein</fullName>
    </recommendedName>
</protein>
<feature type="repeat" description="TPR" evidence="7">
    <location>
        <begin position="338"/>
        <end position="371"/>
    </location>
</feature>
<dbReference type="PROSITE" id="PS50850">
    <property type="entry name" value="MFS"/>
    <property type="match status" value="1"/>
</dbReference>
<dbReference type="InterPro" id="IPR020846">
    <property type="entry name" value="MFS_dom"/>
</dbReference>
<dbReference type="InterPro" id="IPR036259">
    <property type="entry name" value="MFS_trans_sf"/>
</dbReference>
<feature type="transmembrane region" description="Helical" evidence="8">
    <location>
        <begin position="102"/>
        <end position="119"/>
    </location>
</feature>
<accession>A0AAV1AZY7</accession>
<keyword evidence="4 8" id="KW-0812">Transmembrane</keyword>
<dbReference type="InterPro" id="IPR019734">
    <property type="entry name" value="TPR_rpt"/>
</dbReference>
<dbReference type="InterPro" id="IPR005829">
    <property type="entry name" value="Sugar_transporter_CS"/>
</dbReference>
<dbReference type="Pfam" id="PF23556">
    <property type="entry name" value="TPR_Vps41"/>
    <property type="match status" value="1"/>
</dbReference>
<evidence type="ECO:0000313" key="11">
    <source>
        <dbReference type="Proteomes" id="UP001157006"/>
    </source>
</evidence>
<dbReference type="GO" id="GO:0016020">
    <property type="term" value="C:membrane"/>
    <property type="evidence" value="ECO:0007669"/>
    <property type="project" value="UniProtKB-SubCell"/>
</dbReference>
<feature type="domain" description="Major facilitator superfamily (MFS) profile" evidence="9">
    <location>
        <begin position="7"/>
        <end position="480"/>
    </location>
</feature>
<dbReference type="PANTHER" id="PTHR48020:SF35">
    <property type="entry name" value="SUGAR TRANSPORTER"/>
    <property type="match status" value="1"/>
</dbReference>
<evidence type="ECO:0000256" key="6">
    <source>
        <dbReference type="ARBA" id="ARBA00023136"/>
    </source>
</evidence>
<dbReference type="PROSITE" id="PS50005">
    <property type="entry name" value="TPR"/>
    <property type="match status" value="1"/>
</dbReference>
<dbReference type="Pfam" id="PF00083">
    <property type="entry name" value="Sugar_tr"/>
    <property type="match status" value="1"/>
</dbReference>
<dbReference type="PROSITE" id="PS00216">
    <property type="entry name" value="SUGAR_TRANSPORT_1"/>
    <property type="match status" value="1"/>
</dbReference>